<feature type="domain" description="Sialidase" evidence="1">
    <location>
        <begin position="33"/>
        <end position="343"/>
    </location>
</feature>
<dbReference type="CDD" id="cd15482">
    <property type="entry name" value="Sialidase_non-viral"/>
    <property type="match status" value="1"/>
</dbReference>
<evidence type="ECO:0000313" key="2">
    <source>
        <dbReference type="EMBL" id="EHC35813.1"/>
    </source>
</evidence>
<proteinExistence type="predicted"/>
<dbReference type="EMBL" id="AFCI01000953">
    <property type="protein sequence ID" value="EHC35813.1"/>
    <property type="molecule type" value="Genomic_DNA"/>
</dbReference>
<evidence type="ECO:0000313" key="3">
    <source>
        <dbReference type="Proteomes" id="UP000004906"/>
    </source>
</evidence>
<organism evidence="2 3">
    <name type="scientific">Salmonella enterica subsp. enterica serovar Adelaide str. A4-669</name>
    <dbReference type="NCBI Taxonomy" id="913063"/>
    <lineage>
        <taxon>Bacteria</taxon>
        <taxon>Pseudomonadati</taxon>
        <taxon>Pseudomonadota</taxon>
        <taxon>Gammaproteobacteria</taxon>
        <taxon>Enterobacterales</taxon>
        <taxon>Enterobacteriaceae</taxon>
        <taxon>Salmonella</taxon>
    </lineage>
</organism>
<name>A0A6C8GLI7_SALET</name>
<dbReference type="InterPro" id="IPR036278">
    <property type="entry name" value="Sialidase_sf"/>
</dbReference>
<sequence length="360" mass="40495">MKLALVNRQVILPESGTESFQCHASTLVRLPCGTLVAAWFAGLREGSEDTSIWLSRYEHNIWTTPQRVAAREGEAHWNPVLFYPSDKLWLFYKVGSDVHVWKTWFITSSDRGFTWSTPAPLVNGDILPRGPVKNKLLLASNGAWIAPGSIESPERWRAFVDRSSDEGKHWNISFVPLEPDNAISGTNVALWDGVKKGMLWECCLENLLRWDGVIQPTLWESSPGHIHMLLRSTRGAIFRSDSIDYGATWSVARATSLPNNNSGIDLVSMQDGTLILALNPVNGNWGKRYRYPLSLIASQKRYPLSLIASQDNGESWLPLLDLESDHGEYSYPAIISEGGVVHITYTWNRKNIVYCRLQTV</sequence>
<dbReference type="Proteomes" id="UP000004906">
    <property type="component" value="Unassembled WGS sequence"/>
</dbReference>
<dbReference type="InterPro" id="IPR011040">
    <property type="entry name" value="Sialidase"/>
</dbReference>
<comment type="caution">
    <text evidence="2">The sequence shown here is derived from an EMBL/GenBank/DDBJ whole genome shotgun (WGS) entry which is preliminary data.</text>
</comment>
<dbReference type="Gene3D" id="2.120.10.10">
    <property type="match status" value="1"/>
</dbReference>
<reference evidence="2 3" key="1">
    <citation type="journal article" date="2011" name="BMC Genomics">
        <title>Genome sequencing reveals diversification of virulence factor content and possible host adaptation in distinct subpopulations of Salmonella enterica.</title>
        <authorList>
            <person name="den Bakker H.C."/>
            <person name="Moreno Switt A.I."/>
            <person name="Govoni G."/>
            <person name="Cummings C.A."/>
            <person name="Ranieri M.L."/>
            <person name="Degoricija L."/>
            <person name="Hoelzer K."/>
            <person name="Rodriguez-Rivera L.D."/>
            <person name="Brown S."/>
            <person name="Bolchacova E."/>
            <person name="Furtado M.R."/>
            <person name="Wiedmann M."/>
        </authorList>
    </citation>
    <scope>NUCLEOTIDE SEQUENCE [LARGE SCALE GENOMIC DNA]</scope>
    <source>
        <strain evidence="2 3">A4-669</strain>
    </source>
</reference>
<protein>
    <recommendedName>
        <fullName evidence="1">Sialidase domain-containing protein</fullName>
    </recommendedName>
</protein>
<gene>
    <name evidence="2" type="ORF">LTSEADE_2802</name>
</gene>
<dbReference type="PANTHER" id="PTHR43752">
    <property type="entry name" value="BNR/ASP-BOX REPEAT FAMILY PROTEIN"/>
    <property type="match status" value="1"/>
</dbReference>
<dbReference type="AlphaFoldDB" id="A0A6C8GLI7"/>
<accession>A0A6C8GLI7</accession>
<dbReference type="Pfam" id="PF13088">
    <property type="entry name" value="BNR_2"/>
    <property type="match status" value="1"/>
</dbReference>
<dbReference type="PANTHER" id="PTHR43752:SF2">
    <property type="entry name" value="BNR_ASP-BOX REPEAT FAMILY PROTEIN"/>
    <property type="match status" value="1"/>
</dbReference>
<evidence type="ECO:0000259" key="1">
    <source>
        <dbReference type="Pfam" id="PF13088"/>
    </source>
</evidence>
<dbReference type="SUPFAM" id="SSF50939">
    <property type="entry name" value="Sialidases"/>
    <property type="match status" value="1"/>
</dbReference>